<dbReference type="InterPro" id="IPR050556">
    <property type="entry name" value="Type_II_TA_system_RNase"/>
</dbReference>
<comment type="caution">
    <text evidence="9">The sequence shown here is derived from an EMBL/GenBank/DDBJ whole genome shotgun (WGS) entry which is preliminary data.</text>
</comment>
<comment type="similarity">
    <text evidence="7">Belongs to the PINc/VapC protein family.</text>
</comment>
<evidence type="ECO:0000259" key="8">
    <source>
        <dbReference type="Pfam" id="PF01850"/>
    </source>
</evidence>
<evidence type="ECO:0000256" key="7">
    <source>
        <dbReference type="ARBA" id="ARBA00038093"/>
    </source>
</evidence>
<dbReference type="Gene3D" id="3.40.50.1010">
    <property type="entry name" value="5'-nuclease"/>
    <property type="match status" value="1"/>
</dbReference>
<keyword evidence="4" id="KW-0479">Metal-binding</keyword>
<feature type="domain" description="PIN" evidence="8">
    <location>
        <begin position="10"/>
        <end position="128"/>
    </location>
</feature>
<keyword evidence="6" id="KW-0460">Magnesium</keyword>
<keyword evidence="10" id="KW-1185">Reference proteome</keyword>
<dbReference type="Proteomes" id="UP001589810">
    <property type="component" value="Unassembled WGS sequence"/>
</dbReference>
<dbReference type="SUPFAM" id="SSF88723">
    <property type="entry name" value="PIN domain-like"/>
    <property type="match status" value="1"/>
</dbReference>
<comment type="cofactor">
    <cofactor evidence="1">
        <name>Mg(2+)</name>
        <dbReference type="ChEBI" id="CHEBI:18420"/>
    </cofactor>
</comment>
<name>A0ABV6N4Z2_9PSEU</name>
<proteinExistence type="inferred from homology"/>
<sequence length="141" mass="15762">MSDRPVGTTLVDTNVLLDVIREDPTWFKWSSEALARAADEAPLVINQVVYAEASVSFAGIEEFDAVLDAAELVRSPLPWPAAFLAGKCYLEYRRRGGTKTTPLPDFFIGAHAAVMRLRLLTRDVARYRTYFPTVELITPED</sequence>
<keyword evidence="5" id="KW-0378">Hydrolase</keyword>
<protein>
    <submittedName>
        <fullName evidence="9">Type II toxin-antitoxin system VapC family toxin</fullName>
    </submittedName>
</protein>
<evidence type="ECO:0000313" key="10">
    <source>
        <dbReference type="Proteomes" id="UP001589810"/>
    </source>
</evidence>
<dbReference type="PANTHER" id="PTHR33653">
    <property type="entry name" value="RIBONUCLEASE VAPC2"/>
    <property type="match status" value="1"/>
</dbReference>
<organism evidence="9 10">
    <name type="scientific">Kutzneria chonburiensis</name>
    <dbReference type="NCBI Taxonomy" id="1483604"/>
    <lineage>
        <taxon>Bacteria</taxon>
        <taxon>Bacillati</taxon>
        <taxon>Actinomycetota</taxon>
        <taxon>Actinomycetes</taxon>
        <taxon>Pseudonocardiales</taxon>
        <taxon>Pseudonocardiaceae</taxon>
        <taxon>Kutzneria</taxon>
    </lineage>
</organism>
<keyword evidence="2" id="KW-1277">Toxin-antitoxin system</keyword>
<evidence type="ECO:0000256" key="1">
    <source>
        <dbReference type="ARBA" id="ARBA00001946"/>
    </source>
</evidence>
<gene>
    <name evidence="9" type="ORF">ACFFH7_39535</name>
</gene>
<dbReference type="RefSeq" id="WP_273938487.1">
    <property type="nucleotide sequence ID" value="NZ_CP097263.1"/>
</dbReference>
<dbReference type="InterPro" id="IPR029060">
    <property type="entry name" value="PIN-like_dom_sf"/>
</dbReference>
<evidence type="ECO:0000256" key="4">
    <source>
        <dbReference type="ARBA" id="ARBA00022723"/>
    </source>
</evidence>
<reference evidence="9 10" key="1">
    <citation type="submission" date="2024-09" db="EMBL/GenBank/DDBJ databases">
        <authorList>
            <person name="Sun Q."/>
            <person name="Mori K."/>
        </authorList>
    </citation>
    <scope>NUCLEOTIDE SEQUENCE [LARGE SCALE GENOMIC DNA]</scope>
    <source>
        <strain evidence="9 10">TBRC 1432</strain>
    </source>
</reference>
<accession>A0ABV6N4Z2</accession>
<dbReference type="EMBL" id="JBHLUD010000014">
    <property type="protein sequence ID" value="MFC0547658.1"/>
    <property type="molecule type" value="Genomic_DNA"/>
</dbReference>
<keyword evidence="3" id="KW-0540">Nuclease</keyword>
<dbReference type="PANTHER" id="PTHR33653:SF1">
    <property type="entry name" value="RIBONUCLEASE VAPC2"/>
    <property type="match status" value="1"/>
</dbReference>
<dbReference type="Pfam" id="PF01850">
    <property type="entry name" value="PIN"/>
    <property type="match status" value="1"/>
</dbReference>
<dbReference type="InterPro" id="IPR002716">
    <property type="entry name" value="PIN_dom"/>
</dbReference>
<evidence type="ECO:0000256" key="3">
    <source>
        <dbReference type="ARBA" id="ARBA00022722"/>
    </source>
</evidence>
<evidence type="ECO:0000313" key="9">
    <source>
        <dbReference type="EMBL" id="MFC0547658.1"/>
    </source>
</evidence>
<evidence type="ECO:0000256" key="2">
    <source>
        <dbReference type="ARBA" id="ARBA00022649"/>
    </source>
</evidence>
<evidence type="ECO:0000256" key="5">
    <source>
        <dbReference type="ARBA" id="ARBA00022801"/>
    </source>
</evidence>
<evidence type="ECO:0000256" key="6">
    <source>
        <dbReference type="ARBA" id="ARBA00022842"/>
    </source>
</evidence>